<dbReference type="AlphaFoldDB" id="A0A7Z7LFL2"/>
<dbReference type="Pfam" id="PF02826">
    <property type="entry name" value="2-Hacid_dh_C"/>
    <property type="match status" value="1"/>
</dbReference>
<evidence type="ECO:0008006" key="9">
    <source>
        <dbReference type="Google" id="ProtNLM"/>
    </source>
</evidence>
<keyword evidence="2 4" id="KW-0560">Oxidoreductase</keyword>
<feature type="domain" description="D-isomer specific 2-hydroxyacid dehydrogenase NAD-binding" evidence="6">
    <location>
        <begin position="164"/>
        <end position="313"/>
    </location>
</feature>
<dbReference type="InterPro" id="IPR050857">
    <property type="entry name" value="D-2-hydroxyacid_DH"/>
</dbReference>
<dbReference type="Pfam" id="PF00389">
    <property type="entry name" value="2-Hacid_dh"/>
    <property type="match status" value="1"/>
</dbReference>
<protein>
    <recommendedName>
        <fullName evidence="9">Hydroxyacid dehydrogenase</fullName>
    </recommendedName>
</protein>
<dbReference type="InterPro" id="IPR036291">
    <property type="entry name" value="NAD(P)-bd_dom_sf"/>
</dbReference>
<dbReference type="EMBL" id="LS974202">
    <property type="protein sequence ID" value="SSC12548.1"/>
    <property type="molecule type" value="Genomic_DNA"/>
</dbReference>
<proteinExistence type="inferred from homology"/>
<dbReference type="FunFam" id="3.40.50.720:FF:000041">
    <property type="entry name" value="D-3-phosphoglycerate dehydrogenase"/>
    <property type="match status" value="1"/>
</dbReference>
<name>A0A7Z7LFL2_9BACT</name>
<evidence type="ECO:0000313" key="7">
    <source>
        <dbReference type="EMBL" id="SSC12548.1"/>
    </source>
</evidence>
<dbReference type="GO" id="GO:0051287">
    <property type="term" value="F:NAD binding"/>
    <property type="evidence" value="ECO:0007669"/>
    <property type="project" value="InterPro"/>
</dbReference>
<evidence type="ECO:0000259" key="6">
    <source>
        <dbReference type="Pfam" id="PF02826"/>
    </source>
</evidence>
<keyword evidence="3" id="KW-0520">NAD</keyword>
<sequence length="345" mass="37786">MKKILITSELDNKTLEALEKGFIITLKGRAAGEKNFLSESVMIEQINALEPEILIISADKINRAIIKATDSVKLIVVTRGNPVNVDINACKEKGITVTCTPARNANCVAELVIALMICSARNLFQSFEAIKDGTAAVDKMTNVAAKGKDVIWSDPQLAVIPYIRFRGFDIQGKTLGLVGLGAIGRKTASKAIALGMDVQVFDPYVSEDEIRRIGAKPSSMDELLSESDFVSLHASVTKETEKMIGMQEFLKMKDTAYLINTARGALVDHDALYRVLKEKRIAGAAVDVFYYEPIALDDPFLKLDNFIITPHIGGASLDVITHHSKMALESILAYANNIEIPYRVI</sequence>
<evidence type="ECO:0000256" key="3">
    <source>
        <dbReference type="ARBA" id="ARBA00023027"/>
    </source>
</evidence>
<dbReference type="RefSeq" id="WP_169698851.1">
    <property type="nucleotide sequence ID" value="NZ_LS974202.1"/>
</dbReference>
<dbReference type="Gene3D" id="3.40.50.720">
    <property type="entry name" value="NAD(P)-binding Rossmann-like Domain"/>
    <property type="match status" value="2"/>
</dbReference>
<dbReference type="SUPFAM" id="SSF52283">
    <property type="entry name" value="Formate/glycerate dehydrogenase catalytic domain-like"/>
    <property type="match status" value="1"/>
</dbReference>
<comment type="similarity">
    <text evidence="1 4">Belongs to the D-isomer specific 2-hydroxyacid dehydrogenase family.</text>
</comment>
<dbReference type="InterPro" id="IPR006139">
    <property type="entry name" value="D-isomer_2_OHA_DH_cat_dom"/>
</dbReference>
<evidence type="ECO:0000259" key="5">
    <source>
        <dbReference type="Pfam" id="PF00389"/>
    </source>
</evidence>
<evidence type="ECO:0000256" key="4">
    <source>
        <dbReference type="RuleBase" id="RU003719"/>
    </source>
</evidence>
<dbReference type="PANTHER" id="PTHR42789">
    <property type="entry name" value="D-ISOMER SPECIFIC 2-HYDROXYACID DEHYDROGENASE FAMILY PROTEIN (AFU_ORTHOLOGUE AFUA_6G10090)"/>
    <property type="match status" value="1"/>
</dbReference>
<dbReference type="GO" id="GO:0006564">
    <property type="term" value="P:L-serine biosynthetic process"/>
    <property type="evidence" value="ECO:0007669"/>
    <property type="project" value="UniProtKB-ARBA"/>
</dbReference>
<dbReference type="SUPFAM" id="SSF51735">
    <property type="entry name" value="NAD(P)-binding Rossmann-fold domains"/>
    <property type="match status" value="1"/>
</dbReference>
<keyword evidence="8" id="KW-1185">Reference proteome</keyword>
<reference evidence="7 8" key="1">
    <citation type="submission" date="2017-01" db="EMBL/GenBank/DDBJ databases">
        <authorList>
            <person name="Erauso G."/>
        </authorList>
    </citation>
    <scope>NUCLEOTIDE SEQUENCE [LARGE SCALE GENOMIC DNA]</scope>
    <source>
        <strain evidence="7">MESINF1</strain>
    </source>
</reference>
<evidence type="ECO:0000313" key="8">
    <source>
        <dbReference type="Proteomes" id="UP000250796"/>
    </source>
</evidence>
<accession>A0A7Z7LFL2</accession>
<dbReference type="InterPro" id="IPR006140">
    <property type="entry name" value="D-isomer_DH_NAD-bd"/>
</dbReference>
<evidence type="ECO:0000256" key="2">
    <source>
        <dbReference type="ARBA" id="ARBA00023002"/>
    </source>
</evidence>
<dbReference type="KEGG" id="minf:MESINF_1104"/>
<dbReference type="GO" id="GO:0004617">
    <property type="term" value="F:phosphoglycerate dehydrogenase activity"/>
    <property type="evidence" value="ECO:0007669"/>
    <property type="project" value="UniProtKB-ARBA"/>
</dbReference>
<organism evidence="7 8">
    <name type="scientific">Mesotoga infera</name>
    <dbReference type="NCBI Taxonomy" id="1236046"/>
    <lineage>
        <taxon>Bacteria</taxon>
        <taxon>Thermotogati</taxon>
        <taxon>Thermotogota</taxon>
        <taxon>Thermotogae</taxon>
        <taxon>Kosmotogales</taxon>
        <taxon>Kosmotogaceae</taxon>
        <taxon>Mesotoga</taxon>
    </lineage>
</organism>
<dbReference type="Proteomes" id="UP000250796">
    <property type="component" value="Chromosome MESINF"/>
</dbReference>
<evidence type="ECO:0000256" key="1">
    <source>
        <dbReference type="ARBA" id="ARBA00005854"/>
    </source>
</evidence>
<gene>
    <name evidence="7" type="ORF">MESINF_1104</name>
</gene>
<dbReference type="PROSITE" id="PS00671">
    <property type="entry name" value="D_2_HYDROXYACID_DH_3"/>
    <property type="match status" value="1"/>
</dbReference>
<dbReference type="InterPro" id="IPR029753">
    <property type="entry name" value="D-isomer_DH_CS"/>
</dbReference>
<feature type="domain" description="D-isomer specific 2-hydroxyacid dehydrogenase catalytic" evidence="5">
    <location>
        <begin position="4"/>
        <end position="337"/>
    </location>
</feature>
<dbReference type="GO" id="GO:0047545">
    <property type="term" value="F:(S)-2-hydroxyglutarate dehydrogenase activity"/>
    <property type="evidence" value="ECO:0007669"/>
    <property type="project" value="UniProtKB-ARBA"/>
</dbReference>
<dbReference type="PANTHER" id="PTHR42789:SF1">
    <property type="entry name" value="D-ISOMER SPECIFIC 2-HYDROXYACID DEHYDROGENASE FAMILY PROTEIN (AFU_ORTHOLOGUE AFUA_6G10090)"/>
    <property type="match status" value="1"/>
</dbReference>